<sequence precursor="true">MKNIAFIFTIIFICGIVSGVEITTESTQLLPGTGAPVEILTNMYPTVKNNVTIMEYILECGVGSWYSEQVNDDFRSVHLSPADSCGKQLVFLERKYVERGDPAQIVAVWILDVNETWEIPQEYLESSGSSSRAEDKLVETQKSPGFSFSCLIAAIAASVVAFVCLRQGDKR</sequence>
<keyword evidence="1" id="KW-0472">Membrane</keyword>
<evidence type="ECO:0000256" key="1">
    <source>
        <dbReference type="SAM" id="Phobius"/>
    </source>
</evidence>
<name>E1RI69_METP4</name>
<keyword evidence="1" id="KW-0812">Transmembrane</keyword>
<gene>
    <name evidence="2" type="ordered locus">Mpet_1781</name>
</gene>
<reference evidence="2 3" key="1">
    <citation type="journal article" date="2010" name="Stand. Genomic Sci.">
        <title>Complete genome sequence of Methanoplanus petrolearius type strain (SEBR 4847).</title>
        <authorList>
            <person name="Brambilla E."/>
            <person name="Djao O.D."/>
            <person name="Daligault H."/>
            <person name="Lapidus A."/>
            <person name="Lucas S."/>
            <person name="Hammon N."/>
            <person name="Nolan M."/>
            <person name="Tice H."/>
            <person name="Cheng J.F."/>
            <person name="Han C."/>
            <person name="Tapia R."/>
            <person name="Goodwin L."/>
            <person name="Pitluck S."/>
            <person name="Liolios K."/>
            <person name="Ivanova N."/>
            <person name="Mavromatis K."/>
            <person name="Mikhailova N."/>
            <person name="Pati A."/>
            <person name="Chen A."/>
            <person name="Palaniappan K."/>
            <person name="Land M."/>
            <person name="Hauser L."/>
            <person name="Chang Y.J."/>
            <person name="Jeffries C.D."/>
            <person name="Rohde M."/>
            <person name="Spring S."/>
            <person name="Sikorski J."/>
            <person name="Goker M."/>
            <person name="Woyke T."/>
            <person name="Bristow J."/>
            <person name="Eisen J.A."/>
            <person name="Markowitz V."/>
            <person name="Hugenholtz P."/>
            <person name="Kyrpides N.C."/>
            <person name="Klenk H.P."/>
        </authorList>
    </citation>
    <scope>NUCLEOTIDE SEQUENCE [LARGE SCALE GENOMIC DNA]</scope>
    <source>
        <strain evidence="3">DSM 11571 / OCM 486 / SEBR 4847</strain>
    </source>
</reference>
<evidence type="ECO:0000313" key="2">
    <source>
        <dbReference type="EMBL" id="ADN36534.1"/>
    </source>
</evidence>
<evidence type="ECO:0000313" key="3">
    <source>
        <dbReference type="Proteomes" id="UP000006565"/>
    </source>
</evidence>
<keyword evidence="3" id="KW-1185">Reference proteome</keyword>
<dbReference type="EMBL" id="CP002117">
    <property type="protein sequence ID" value="ADN36534.1"/>
    <property type="molecule type" value="Genomic_DNA"/>
</dbReference>
<protein>
    <submittedName>
        <fullName evidence="2">Uncharacterized protein</fullName>
    </submittedName>
</protein>
<accession>E1RI69</accession>
<feature type="transmembrane region" description="Helical" evidence="1">
    <location>
        <begin position="146"/>
        <end position="165"/>
    </location>
</feature>
<proteinExistence type="predicted"/>
<keyword evidence="1" id="KW-1133">Transmembrane helix</keyword>
<dbReference type="GeneID" id="9744256"/>
<dbReference type="STRING" id="679926.Mpet_1781"/>
<dbReference type="eggNOG" id="arCOG06559">
    <property type="taxonomic scope" value="Archaea"/>
</dbReference>
<dbReference type="AlphaFoldDB" id="E1RI69"/>
<dbReference type="RefSeq" id="WP_013329711.1">
    <property type="nucleotide sequence ID" value="NC_014507.1"/>
</dbReference>
<dbReference type="KEGG" id="mpi:Mpet_1781"/>
<dbReference type="OrthoDB" id="105955at2157"/>
<organism evidence="2 3">
    <name type="scientific">Methanolacinia petrolearia (strain DSM 11571 / OCM 486 / SEBR 4847)</name>
    <name type="common">Methanoplanus petrolearius</name>
    <dbReference type="NCBI Taxonomy" id="679926"/>
    <lineage>
        <taxon>Archaea</taxon>
        <taxon>Methanobacteriati</taxon>
        <taxon>Methanobacteriota</taxon>
        <taxon>Stenosarchaea group</taxon>
        <taxon>Methanomicrobia</taxon>
        <taxon>Methanomicrobiales</taxon>
        <taxon>Methanomicrobiaceae</taxon>
        <taxon>Methanolacinia</taxon>
    </lineage>
</organism>
<dbReference type="Proteomes" id="UP000006565">
    <property type="component" value="Chromosome"/>
</dbReference>
<dbReference type="HOGENOM" id="CLU_1559512_0_0_2"/>